<evidence type="ECO:0000256" key="3">
    <source>
        <dbReference type="ARBA" id="ARBA00022617"/>
    </source>
</evidence>
<keyword evidence="5" id="KW-0479">Metal-binding</keyword>
<keyword evidence="8" id="KW-0408">Iron</keyword>
<evidence type="ECO:0000256" key="5">
    <source>
        <dbReference type="ARBA" id="ARBA00022723"/>
    </source>
</evidence>
<evidence type="ECO:0000256" key="9">
    <source>
        <dbReference type="ARBA" id="ARBA00023033"/>
    </source>
</evidence>
<gene>
    <name evidence="12" type="ORF">ACH5RR_000493</name>
</gene>
<dbReference type="AlphaFoldDB" id="A0ABD3B0S4"/>
<keyword evidence="10 11" id="KW-0472">Membrane</keyword>
<dbReference type="GO" id="GO:0016020">
    <property type="term" value="C:membrane"/>
    <property type="evidence" value="ECO:0007669"/>
    <property type="project" value="UniProtKB-SubCell"/>
</dbReference>
<keyword evidence="3" id="KW-0349">Heme</keyword>
<evidence type="ECO:0000313" key="12">
    <source>
        <dbReference type="EMBL" id="KAL3537127.1"/>
    </source>
</evidence>
<dbReference type="InterPro" id="IPR036396">
    <property type="entry name" value="Cyt_P450_sf"/>
</dbReference>
<feature type="transmembrane region" description="Helical" evidence="11">
    <location>
        <begin position="15"/>
        <end position="32"/>
    </location>
</feature>
<dbReference type="PANTHER" id="PTHR47955">
    <property type="entry name" value="CYTOCHROME P450 FAMILY 71 PROTEIN"/>
    <property type="match status" value="1"/>
</dbReference>
<keyword evidence="13" id="KW-1185">Reference proteome</keyword>
<keyword evidence="6 11" id="KW-1133">Transmembrane helix</keyword>
<protein>
    <recommendedName>
        <fullName evidence="14">Cytochrome P450</fullName>
    </recommendedName>
</protein>
<comment type="similarity">
    <text evidence="2">Belongs to the cytochrome P450 family.</text>
</comment>
<dbReference type="Proteomes" id="UP001630127">
    <property type="component" value="Unassembled WGS sequence"/>
</dbReference>
<name>A0ABD3B0S4_9GENT</name>
<keyword evidence="7" id="KW-0560">Oxidoreductase</keyword>
<dbReference type="EMBL" id="JBJUIK010000001">
    <property type="protein sequence ID" value="KAL3537127.1"/>
    <property type="molecule type" value="Genomic_DNA"/>
</dbReference>
<evidence type="ECO:0000256" key="7">
    <source>
        <dbReference type="ARBA" id="ARBA00023002"/>
    </source>
</evidence>
<evidence type="ECO:0000256" key="2">
    <source>
        <dbReference type="ARBA" id="ARBA00010617"/>
    </source>
</evidence>
<comment type="subcellular location">
    <subcellularLocation>
        <location evidence="1">Membrane</location>
    </subcellularLocation>
</comment>
<comment type="caution">
    <text evidence="12">The sequence shown here is derived from an EMBL/GenBank/DDBJ whole genome shotgun (WGS) entry which is preliminary data.</text>
</comment>
<dbReference type="Pfam" id="PF00067">
    <property type="entry name" value="p450"/>
    <property type="match status" value="1"/>
</dbReference>
<dbReference type="InterPro" id="IPR001128">
    <property type="entry name" value="Cyt_P450"/>
</dbReference>
<organism evidence="12 13">
    <name type="scientific">Cinchona calisaya</name>
    <dbReference type="NCBI Taxonomy" id="153742"/>
    <lineage>
        <taxon>Eukaryota</taxon>
        <taxon>Viridiplantae</taxon>
        <taxon>Streptophyta</taxon>
        <taxon>Embryophyta</taxon>
        <taxon>Tracheophyta</taxon>
        <taxon>Spermatophyta</taxon>
        <taxon>Magnoliopsida</taxon>
        <taxon>eudicotyledons</taxon>
        <taxon>Gunneridae</taxon>
        <taxon>Pentapetalae</taxon>
        <taxon>asterids</taxon>
        <taxon>lamiids</taxon>
        <taxon>Gentianales</taxon>
        <taxon>Rubiaceae</taxon>
        <taxon>Cinchonoideae</taxon>
        <taxon>Cinchoneae</taxon>
        <taxon>Cinchona</taxon>
    </lineage>
</organism>
<accession>A0ABD3B0S4</accession>
<dbReference type="InterPro" id="IPR002401">
    <property type="entry name" value="Cyt_P450_E_grp-I"/>
</dbReference>
<evidence type="ECO:0008006" key="14">
    <source>
        <dbReference type="Google" id="ProtNLM"/>
    </source>
</evidence>
<evidence type="ECO:0000256" key="8">
    <source>
        <dbReference type="ARBA" id="ARBA00023004"/>
    </source>
</evidence>
<dbReference type="PRINTS" id="PR00463">
    <property type="entry name" value="EP450I"/>
</dbReference>
<evidence type="ECO:0000256" key="6">
    <source>
        <dbReference type="ARBA" id="ARBA00022989"/>
    </source>
</evidence>
<evidence type="ECO:0000256" key="11">
    <source>
        <dbReference type="SAM" id="Phobius"/>
    </source>
</evidence>
<feature type="transmembrane region" description="Helical" evidence="11">
    <location>
        <begin position="219"/>
        <end position="239"/>
    </location>
</feature>
<keyword evidence="4 11" id="KW-0812">Transmembrane</keyword>
<dbReference type="PANTHER" id="PTHR47955:SF9">
    <property type="entry name" value="PREMNASPIRODIENE OXYGENASE-LIKE"/>
    <property type="match status" value="1"/>
</dbReference>
<dbReference type="GO" id="GO:0046872">
    <property type="term" value="F:metal ion binding"/>
    <property type="evidence" value="ECO:0007669"/>
    <property type="project" value="UniProtKB-KW"/>
</dbReference>
<sequence length="376" mass="42185">MEELDQFNPFLMSSPKYLFLLFSFLFLLVKIWKKIREIYNDDTNAKLPPGPTKLPLIGNIHNLVGGLPHRVLRDLARKYGPLMHLELGEISTVVVSSAKMAKAILVTHHPTFANRPETLAGKIVWYGDMVFTPYGDFWKQMRKICMMELLSKKSVGSFGFIRQDETSKLIDAIKQSTSSPGVPVNITEKMFEYSSSVTCRAAFGRICKDKDSMIKKIKIALVLSAGLSLADVFPSLKFLSIITGLKHKLLELHHKMDEILDDIFKQHKANHELGRKCNAESGDEDLIDVLLRQQESGNLQIPITTRNIKALISVKMLYLPIWFSQPPRQKTIGPPPSSKTLPLPSTLCTTSALVIGESPQTTTKITIEYQNSTCGL</sequence>
<evidence type="ECO:0000256" key="1">
    <source>
        <dbReference type="ARBA" id="ARBA00004370"/>
    </source>
</evidence>
<evidence type="ECO:0000256" key="10">
    <source>
        <dbReference type="ARBA" id="ARBA00023136"/>
    </source>
</evidence>
<dbReference type="GO" id="GO:0004497">
    <property type="term" value="F:monooxygenase activity"/>
    <property type="evidence" value="ECO:0007669"/>
    <property type="project" value="UniProtKB-KW"/>
</dbReference>
<proteinExistence type="inferred from homology"/>
<evidence type="ECO:0000256" key="4">
    <source>
        <dbReference type="ARBA" id="ARBA00022692"/>
    </source>
</evidence>
<reference evidence="12 13" key="1">
    <citation type="submission" date="2024-11" db="EMBL/GenBank/DDBJ databases">
        <title>A near-complete genome assembly of Cinchona calisaya.</title>
        <authorList>
            <person name="Lian D.C."/>
            <person name="Zhao X.W."/>
            <person name="Wei L."/>
        </authorList>
    </citation>
    <scope>NUCLEOTIDE SEQUENCE [LARGE SCALE GENOMIC DNA]</scope>
    <source>
        <tissue evidence="12">Nenye</tissue>
    </source>
</reference>
<dbReference type="SUPFAM" id="SSF48264">
    <property type="entry name" value="Cytochrome P450"/>
    <property type="match status" value="1"/>
</dbReference>
<keyword evidence="9" id="KW-0503">Monooxygenase</keyword>
<dbReference type="Gene3D" id="1.10.630.10">
    <property type="entry name" value="Cytochrome P450"/>
    <property type="match status" value="1"/>
</dbReference>
<evidence type="ECO:0000313" key="13">
    <source>
        <dbReference type="Proteomes" id="UP001630127"/>
    </source>
</evidence>